<feature type="compositionally biased region" description="Polar residues" evidence="1">
    <location>
        <begin position="239"/>
        <end position="250"/>
    </location>
</feature>
<feature type="transmembrane region" description="Helical" evidence="2">
    <location>
        <begin position="16"/>
        <end position="34"/>
    </location>
</feature>
<evidence type="ECO:0000313" key="4">
    <source>
        <dbReference type="Proteomes" id="UP001209570"/>
    </source>
</evidence>
<keyword evidence="4" id="KW-1185">Reference proteome</keyword>
<dbReference type="EMBL" id="JAKCXM010000331">
    <property type="protein sequence ID" value="KAJ0395670.1"/>
    <property type="molecule type" value="Genomic_DNA"/>
</dbReference>
<feature type="transmembrane region" description="Helical" evidence="2">
    <location>
        <begin position="106"/>
        <end position="133"/>
    </location>
</feature>
<name>A0AAD5Q465_PYTIN</name>
<keyword evidence="2" id="KW-1133">Transmembrane helix</keyword>
<feature type="region of interest" description="Disordered" evidence="1">
    <location>
        <begin position="237"/>
        <end position="325"/>
    </location>
</feature>
<reference evidence="3" key="1">
    <citation type="submission" date="2021-12" db="EMBL/GenBank/DDBJ databases">
        <title>Prjna785345.</title>
        <authorList>
            <person name="Rujirawat T."/>
            <person name="Krajaejun T."/>
        </authorList>
    </citation>
    <scope>NUCLEOTIDE SEQUENCE</scope>
    <source>
        <strain evidence="3">Pi057C3</strain>
    </source>
</reference>
<evidence type="ECO:0000256" key="2">
    <source>
        <dbReference type="SAM" id="Phobius"/>
    </source>
</evidence>
<feature type="compositionally biased region" description="Polar residues" evidence="1">
    <location>
        <begin position="287"/>
        <end position="306"/>
    </location>
</feature>
<proteinExistence type="predicted"/>
<accession>A0AAD5Q465</accession>
<keyword evidence="2" id="KW-0812">Transmembrane</keyword>
<gene>
    <name evidence="3" type="ORF">P43SY_009481</name>
</gene>
<sequence>MPIHISEEAMLDAEQLICLPLVLLINFALFQYLITVYFKRRREIRVQLLFVCAALGFIAVIPLAHKDLEIVGHLNDISETCSMLTFLLQIDVIGNDIARKVKLRSLRALTILAELLIIFGFFVVALNVMRVLAPSVDTTPYEWTDNVMENVTLAFVFVFRFYYLAISRGLRWLWKERKLEVTCYILFATHEYPFVALTNASNGVSWEPVQAVWHRLTLMFCILLTIREKLRSSKVSRDGNATTTGFQSRGPSRKDKESSIYHHQGTVKSAKASAPRPGEFTLEMKRSTTQATTSSRLTAGLSSFRQKTARGPGLRGVKVADDKAA</sequence>
<evidence type="ECO:0000313" key="3">
    <source>
        <dbReference type="EMBL" id="KAJ0395670.1"/>
    </source>
</evidence>
<evidence type="ECO:0008006" key="5">
    <source>
        <dbReference type="Google" id="ProtNLM"/>
    </source>
</evidence>
<feature type="transmembrane region" description="Helical" evidence="2">
    <location>
        <begin position="153"/>
        <end position="174"/>
    </location>
</feature>
<protein>
    <recommendedName>
        <fullName evidence="5">Transmembrane protein</fullName>
    </recommendedName>
</protein>
<keyword evidence="2" id="KW-0472">Membrane</keyword>
<organism evidence="3 4">
    <name type="scientific">Pythium insidiosum</name>
    <name type="common">Pythiosis disease agent</name>
    <dbReference type="NCBI Taxonomy" id="114742"/>
    <lineage>
        <taxon>Eukaryota</taxon>
        <taxon>Sar</taxon>
        <taxon>Stramenopiles</taxon>
        <taxon>Oomycota</taxon>
        <taxon>Peronosporomycetes</taxon>
        <taxon>Pythiales</taxon>
        <taxon>Pythiaceae</taxon>
        <taxon>Pythium</taxon>
    </lineage>
</organism>
<dbReference type="Proteomes" id="UP001209570">
    <property type="component" value="Unassembled WGS sequence"/>
</dbReference>
<evidence type="ECO:0000256" key="1">
    <source>
        <dbReference type="SAM" id="MobiDB-lite"/>
    </source>
</evidence>
<comment type="caution">
    <text evidence="3">The sequence shown here is derived from an EMBL/GenBank/DDBJ whole genome shotgun (WGS) entry which is preliminary data.</text>
</comment>
<dbReference type="AlphaFoldDB" id="A0AAD5Q465"/>